<sequence>MSEAGIAAQLAYHLALEMKELEEPLRFDTKSTSTARDLFYTYDAVAHFHAAQINKELEPDKSKDIKEEKAHQSGKKELKKLSPLPFIKANALGLAILRGKTKDDLGELLPLLDLDKAQLESYKPSRSIVLVDEIDKAPRDFPNDILNEIEELYFTIPELDNLRVDIAPEYRPVLIMTSNSEKHLPDAFLRRCVYYNIEFPEKRLEQIICNHLDIEEKQVFDDRADLFRDAQTFFLKLREGTGLRKKPGTAELLDWLWVLERTLNKNAPLRDQDETNITNSFSSLVKNDVDQKSVLDQWNDYKKQS</sequence>
<dbReference type="InterPro" id="IPR027417">
    <property type="entry name" value="P-loop_NTPase"/>
</dbReference>
<evidence type="ECO:0000313" key="2">
    <source>
        <dbReference type="Proteomes" id="UP000236724"/>
    </source>
</evidence>
<dbReference type="AlphaFoldDB" id="A0A1H6F9R2"/>
<dbReference type="OrthoDB" id="9783370at2"/>
<gene>
    <name evidence="1" type="ORF">MBHS_02211</name>
</gene>
<dbReference type="EMBL" id="FMSV02000479">
    <property type="protein sequence ID" value="SEH06353.1"/>
    <property type="molecule type" value="Genomic_DNA"/>
</dbReference>
<accession>A0A1H6F9R2</accession>
<dbReference type="Gene3D" id="3.40.50.300">
    <property type="entry name" value="P-loop containing nucleotide triphosphate hydrolases"/>
    <property type="match status" value="1"/>
</dbReference>
<evidence type="ECO:0000313" key="1">
    <source>
        <dbReference type="EMBL" id="SEH06353.1"/>
    </source>
</evidence>
<name>A0A1H6F9R2_9GAMM</name>
<organism evidence="1 2">
    <name type="scientific">Candidatus Venteria ishoeyi</name>
    <dbReference type="NCBI Taxonomy" id="1899563"/>
    <lineage>
        <taxon>Bacteria</taxon>
        <taxon>Pseudomonadati</taxon>
        <taxon>Pseudomonadota</taxon>
        <taxon>Gammaproteobacteria</taxon>
        <taxon>Thiotrichales</taxon>
        <taxon>Thiotrichaceae</taxon>
        <taxon>Venteria</taxon>
    </lineage>
</organism>
<reference evidence="1 2" key="1">
    <citation type="submission" date="2016-10" db="EMBL/GenBank/DDBJ databases">
        <authorList>
            <person name="de Groot N.N."/>
        </authorList>
    </citation>
    <scope>NUCLEOTIDE SEQUENCE [LARGE SCALE GENOMIC DNA]</scope>
    <source>
        <strain evidence="1">MBHS1</strain>
    </source>
</reference>
<proteinExistence type="predicted"/>
<protein>
    <recommendedName>
        <fullName evidence="3">AAA domain (Dynein-related subfamily)</fullName>
    </recommendedName>
</protein>
<dbReference type="SUPFAM" id="SSF52540">
    <property type="entry name" value="P-loop containing nucleoside triphosphate hydrolases"/>
    <property type="match status" value="1"/>
</dbReference>
<evidence type="ECO:0008006" key="3">
    <source>
        <dbReference type="Google" id="ProtNLM"/>
    </source>
</evidence>
<keyword evidence="2" id="KW-1185">Reference proteome</keyword>
<dbReference type="Proteomes" id="UP000236724">
    <property type="component" value="Unassembled WGS sequence"/>
</dbReference>